<name>A0A6A6QSF7_9PEZI</name>
<accession>A0A6A6QSF7</accession>
<protein>
    <submittedName>
        <fullName evidence="1">Uncharacterized protein</fullName>
    </submittedName>
</protein>
<keyword evidence="2" id="KW-1185">Reference proteome</keyword>
<dbReference type="EMBL" id="MU004190">
    <property type="protein sequence ID" value="KAF2494930.1"/>
    <property type="molecule type" value="Genomic_DNA"/>
</dbReference>
<evidence type="ECO:0000313" key="1">
    <source>
        <dbReference type="EMBL" id="KAF2494930.1"/>
    </source>
</evidence>
<dbReference type="AlphaFoldDB" id="A0A6A6QSF7"/>
<dbReference type="Proteomes" id="UP000799750">
    <property type="component" value="Unassembled WGS sequence"/>
</dbReference>
<sequence length="277" mass="30912">MPWPEQTYSTSACRGPIWRESMTGRLKPTLTRTFDPPALSSSTSYSPFVIWSRSSRLGWLCSLRPKEYVRVRIPSPSPSSRCSAEDVVTSNPARSRFFPITAAFYTPVHEVALERGRVTSILCLIQPSSRETPTSRERRPTSENDVINLGVHKSKLPLPEPTFSAARAVGTSSLIMVDIAMSRLRSLNGATMVLGYRGGEIRVERRAIDENRLSSRTKVLLIASYAFRSASVQTGKQLLIAHLHLPSFLAPDTVSLNTEYEKSAPIRNLFVELKHTH</sequence>
<proteinExistence type="predicted"/>
<evidence type="ECO:0000313" key="2">
    <source>
        <dbReference type="Proteomes" id="UP000799750"/>
    </source>
</evidence>
<organism evidence="1 2">
    <name type="scientific">Lophium mytilinum</name>
    <dbReference type="NCBI Taxonomy" id="390894"/>
    <lineage>
        <taxon>Eukaryota</taxon>
        <taxon>Fungi</taxon>
        <taxon>Dikarya</taxon>
        <taxon>Ascomycota</taxon>
        <taxon>Pezizomycotina</taxon>
        <taxon>Dothideomycetes</taxon>
        <taxon>Pleosporomycetidae</taxon>
        <taxon>Mytilinidiales</taxon>
        <taxon>Mytilinidiaceae</taxon>
        <taxon>Lophium</taxon>
    </lineage>
</organism>
<reference evidence="1" key="1">
    <citation type="journal article" date="2020" name="Stud. Mycol.">
        <title>101 Dothideomycetes genomes: a test case for predicting lifestyles and emergence of pathogens.</title>
        <authorList>
            <person name="Haridas S."/>
            <person name="Albert R."/>
            <person name="Binder M."/>
            <person name="Bloem J."/>
            <person name="Labutti K."/>
            <person name="Salamov A."/>
            <person name="Andreopoulos B."/>
            <person name="Baker S."/>
            <person name="Barry K."/>
            <person name="Bills G."/>
            <person name="Bluhm B."/>
            <person name="Cannon C."/>
            <person name="Castanera R."/>
            <person name="Culley D."/>
            <person name="Daum C."/>
            <person name="Ezra D."/>
            <person name="Gonzalez J."/>
            <person name="Henrissat B."/>
            <person name="Kuo A."/>
            <person name="Liang C."/>
            <person name="Lipzen A."/>
            <person name="Lutzoni F."/>
            <person name="Magnuson J."/>
            <person name="Mondo S."/>
            <person name="Nolan M."/>
            <person name="Ohm R."/>
            <person name="Pangilinan J."/>
            <person name="Park H.-J."/>
            <person name="Ramirez L."/>
            <person name="Alfaro M."/>
            <person name="Sun H."/>
            <person name="Tritt A."/>
            <person name="Yoshinaga Y."/>
            <person name="Zwiers L.-H."/>
            <person name="Turgeon B."/>
            <person name="Goodwin S."/>
            <person name="Spatafora J."/>
            <person name="Crous P."/>
            <person name="Grigoriev I."/>
        </authorList>
    </citation>
    <scope>NUCLEOTIDE SEQUENCE</scope>
    <source>
        <strain evidence="1">CBS 269.34</strain>
    </source>
</reference>
<gene>
    <name evidence="1" type="ORF">BU16DRAFT_540168</name>
</gene>